<reference evidence="3 4" key="1">
    <citation type="submission" date="2021-06" db="EMBL/GenBank/DDBJ databases">
        <title>A haploid diamondback moth (Plutella xylostella L.) genome assembly resolves 31 chromosomes and identifies a diamide resistance mutation.</title>
        <authorList>
            <person name="Ward C.M."/>
            <person name="Perry K.D."/>
            <person name="Baker G."/>
            <person name="Powis K."/>
            <person name="Heckel D.G."/>
            <person name="Baxter S.W."/>
        </authorList>
    </citation>
    <scope>NUCLEOTIDE SEQUENCE [LARGE SCALE GENOMIC DNA]</scope>
    <source>
        <strain evidence="3 4">LV</strain>
        <tissue evidence="3">Single pupa</tissue>
    </source>
</reference>
<accession>A0ABQ7QGT3</accession>
<feature type="region of interest" description="Disordered" evidence="1">
    <location>
        <begin position="47"/>
        <end position="82"/>
    </location>
</feature>
<gene>
    <name evidence="3" type="ORF">JYU34_010880</name>
</gene>
<feature type="signal peptide" evidence="2">
    <location>
        <begin position="1"/>
        <end position="30"/>
    </location>
</feature>
<evidence type="ECO:0000313" key="3">
    <source>
        <dbReference type="EMBL" id="KAG7303964.1"/>
    </source>
</evidence>
<evidence type="ECO:0000256" key="2">
    <source>
        <dbReference type="SAM" id="SignalP"/>
    </source>
</evidence>
<keyword evidence="4" id="KW-1185">Reference proteome</keyword>
<feature type="compositionally biased region" description="Pro residues" evidence="1">
    <location>
        <begin position="72"/>
        <end position="81"/>
    </location>
</feature>
<feature type="compositionally biased region" description="Basic residues" evidence="1">
    <location>
        <begin position="47"/>
        <end position="61"/>
    </location>
</feature>
<dbReference type="EMBL" id="JAHIBW010000015">
    <property type="protein sequence ID" value="KAG7303964.1"/>
    <property type="molecule type" value="Genomic_DNA"/>
</dbReference>
<organism evidence="3 4">
    <name type="scientific">Plutella xylostella</name>
    <name type="common">Diamondback moth</name>
    <name type="synonym">Plutella maculipennis</name>
    <dbReference type="NCBI Taxonomy" id="51655"/>
    <lineage>
        <taxon>Eukaryota</taxon>
        <taxon>Metazoa</taxon>
        <taxon>Ecdysozoa</taxon>
        <taxon>Arthropoda</taxon>
        <taxon>Hexapoda</taxon>
        <taxon>Insecta</taxon>
        <taxon>Pterygota</taxon>
        <taxon>Neoptera</taxon>
        <taxon>Endopterygota</taxon>
        <taxon>Lepidoptera</taxon>
        <taxon>Glossata</taxon>
        <taxon>Ditrysia</taxon>
        <taxon>Yponomeutoidea</taxon>
        <taxon>Plutellidae</taxon>
        <taxon>Plutella</taxon>
    </lineage>
</organism>
<evidence type="ECO:0000256" key="1">
    <source>
        <dbReference type="SAM" id="MobiDB-lite"/>
    </source>
</evidence>
<sequence>MRTVVRAWPVRVVVAVGWAMLSGGASEARAGHGGLLLALRCGRPRRALHGTEPRRRRRRSAARAGPHRTWLTPPPRSPPPARARCSTGTGCCPLHAAIDCEHVAAGCTCTRAGPRRLHRDLLTTVHAPDLGESC</sequence>
<name>A0ABQ7QGT3_PLUXY</name>
<dbReference type="Proteomes" id="UP000823941">
    <property type="component" value="Chromosome 15"/>
</dbReference>
<evidence type="ECO:0000313" key="4">
    <source>
        <dbReference type="Proteomes" id="UP000823941"/>
    </source>
</evidence>
<protein>
    <recommendedName>
        <fullName evidence="5">Secreted protein</fullName>
    </recommendedName>
</protein>
<comment type="caution">
    <text evidence="3">The sequence shown here is derived from an EMBL/GenBank/DDBJ whole genome shotgun (WGS) entry which is preliminary data.</text>
</comment>
<keyword evidence="2" id="KW-0732">Signal</keyword>
<proteinExistence type="predicted"/>
<feature type="chain" id="PRO_5045518639" description="Secreted protein" evidence="2">
    <location>
        <begin position="31"/>
        <end position="134"/>
    </location>
</feature>
<evidence type="ECO:0008006" key="5">
    <source>
        <dbReference type="Google" id="ProtNLM"/>
    </source>
</evidence>